<dbReference type="Gene3D" id="2.10.109.10">
    <property type="entry name" value="Umud Fragment, subunit A"/>
    <property type="match status" value="1"/>
</dbReference>
<dbReference type="Gene3D" id="1.10.260.40">
    <property type="entry name" value="lambda repressor-like DNA-binding domains"/>
    <property type="match status" value="1"/>
</dbReference>
<gene>
    <name evidence="3" type="ORF">FDF74_10715</name>
</gene>
<dbReference type="InterPro" id="IPR001387">
    <property type="entry name" value="Cro/C1-type_HTH"/>
</dbReference>
<evidence type="ECO:0000256" key="1">
    <source>
        <dbReference type="ARBA" id="ARBA00023125"/>
    </source>
</evidence>
<evidence type="ECO:0000259" key="2">
    <source>
        <dbReference type="PROSITE" id="PS50943"/>
    </source>
</evidence>
<keyword evidence="1" id="KW-0238">DNA-binding</keyword>
<dbReference type="SMART" id="SM00530">
    <property type="entry name" value="HTH_XRE"/>
    <property type="match status" value="1"/>
</dbReference>
<comment type="caution">
    <text evidence="3">The sequence shown here is derived from an EMBL/GenBank/DDBJ whole genome shotgun (WGS) entry which is preliminary data.</text>
</comment>
<proteinExistence type="predicted"/>
<feature type="domain" description="HTH cro/C1-type" evidence="2">
    <location>
        <begin position="8"/>
        <end position="62"/>
    </location>
</feature>
<dbReference type="InterPro" id="IPR015927">
    <property type="entry name" value="Peptidase_S24_S26A/B/C"/>
</dbReference>
<dbReference type="PANTHER" id="PTHR46558:SF3">
    <property type="entry name" value="TRANSCRIPTIONAL REGULATOR"/>
    <property type="match status" value="1"/>
</dbReference>
<accession>A0A6M0RDK0</accession>
<name>A0A6M0RDK0_9CLOT</name>
<evidence type="ECO:0000313" key="4">
    <source>
        <dbReference type="Proteomes" id="UP000473885"/>
    </source>
</evidence>
<dbReference type="Proteomes" id="UP000473885">
    <property type="component" value="Unassembled WGS sequence"/>
</dbReference>
<protein>
    <submittedName>
        <fullName evidence="3">Helix-turn-helix domain-containing protein</fullName>
    </submittedName>
</protein>
<dbReference type="PROSITE" id="PS50943">
    <property type="entry name" value="HTH_CROC1"/>
    <property type="match status" value="1"/>
</dbReference>
<keyword evidence="4" id="KW-1185">Reference proteome</keyword>
<dbReference type="SUPFAM" id="SSF51306">
    <property type="entry name" value="LexA/Signal peptidase"/>
    <property type="match status" value="1"/>
</dbReference>
<organism evidence="3 4">
    <name type="scientific">Clostridium niameyense</name>
    <dbReference type="NCBI Taxonomy" id="1622073"/>
    <lineage>
        <taxon>Bacteria</taxon>
        <taxon>Bacillati</taxon>
        <taxon>Bacillota</taxon>
        <taxon>Clostridia</taxon>
        <taxon>Eubacteriales</taxon>
        <taxon>Clostridiaceae</taxon>
        <taxon>Clostridium</taxon>
    </lineage>
</organism>
<sequence>MSRVSEKIKEARNKKGLTQKQLAKKLGVSEKFISEVELGKRIINQNIMNRISKILGEDINDITMSFEEKILQESTKKTSNPNNTKVKEVWNDALSSVLKSVPVYDYNLRNIITTKQLPIIGNKVEGLNHDKVIYLKIQDDDMIGFRIGKGDLAFSYITHEIENNGIFLIEIENERVIRQVKRLDSNKLLLINNKGELRTKTVNFKEVKIIAKLIKIEITL</sequence>
<dbReference type="Pfam" id="PF01381">
    <property type="entry name" value="HTH_3"/>
    <property type="match status" value="1"/>
</dbReference>
<dbReference type="PANTHER" id="PTHR46558">
    <property type="entry name" value="TRACRIPTIONAL REGULATORY PROTEIN-RELATED-RELATED"/>
    <property type="match status" value="1"/>
</dbReference>
<dbReference type="SUPFAM" id="SSF47413">
    <property type="entry name" value="lambda repressor-like DNA-binding domains"/>
    <property type="match status" value="1"/>
</dbReference>
<dbReference type="AlphaFoldDB" id="A0A6M0RDK0"/>
<evidence type="ECO:0000313" key="3">
    <source>
        <dbReference type="EMBL" id="NEZ47659.1"/>
    </source>
</evidence>
<dbReference type="Pfam" id="PF00717">
    <property type="entry name" value="Peptidase_S24"/>
    <property type="match status" value="1"/>
</dbReference>
<dbReference type="GO" id="GO:0003677">
    <property type="term" value="F:DNA binding"/>
    <property type="evidence" value="ECO:0007669"/>
    <property type="project" value="UniProtKB-KW"/>
</dbReference>
<reference evidence="3 4" key="1">
    <citation type="submission" date="2019-04" db="EMBL/GenBank/DDBJ databases">
        <title>Genome sequencing of Clostridium botulinum Groups I-IV and Clostridium butyricum.</title>
        <authorList>
            <person name="Brunt J."/>
            <person name="Van Vliet A.H.M."/>
            <person name="Stringer S.C."/>
            <person name="Carter A.T."/>
            <person name="Peck M.W."/>
        </authorList>
    </citation>
    <scope>NUCLEOTIDE SEQUENCE [LARGE SCALE GENOMIC DNA]</scope>
    <source>
        <strain evidence="3 4">IFR 18/094</strain>
    </source>
</reference>
<dbReference type="RefSeq" id="WP_163249588.1">
    <property type="nucleotide sequence ID" value="NZ_SXDP01000010.1"/>
</dbReference>
<dbReference type="InterPro" id="IPR010982">
    <property type="entry name" value="Lambda_DNA-bd_dom_sf"/>
</dbReference>
<dbReference type="InterPro" id="IPR036286">
    <property type="entry name" value="LexA/Signal_pep-like_sf"/>
</dbReference>
<dbReference type="CDD" id="cd00093">
    <property type="entry name" value="HTH_XRE"/>
    <property type="match status" value="1"/>
</dbReference>
<dbReference type="EMBL" id="SXDP01000010">
    <property type="protein sequence ID" value="NEZ47659.1"/>
    <property type="molecule type" value="Genomic_DNA"/>
</dbReference>